<feature type="region of interest" description="Disordered" evidence="1">
    <location>
        <begin position="1"/>
        <end position="24"/>
    </location>
</feature>
<sequence>MMSASGSLAGPGNDEDALPTNHNTKLSKFENALYGPDGVKTAMESTNSTLELWRPIVNKVRLAKLDDLKATVDKQEDRITNSESDLADYKAAEEQAKEDTRTSIRSLTQRMTTLEASFQKLTTEVQVGPGAAGHLEPRYAQ</sequence>
<dbReference type="RefSeq" id="XP_066719466.1">
    <property type="nucleotide sequence ID" value="XM_066855188.1"/>
</dbReference>
<reference evidence="2 3" key="1">
    <citation type="submission" date="2023-01" db="EMBL/GenBank/DDBJ databases">
        <title>Analysis of 21 Apiospora genomes using comparative genomics revels a genus with tremendous synthesis potential of carbohydrate active enzymes and secondary metabolites.</title>
        <authorList>
            <person name="Sorensen T."/>
        </authorList>
    </citation>
    <scope>NUCLEOTIDE SEQUENCE [LARGE SCALE GENOMIC DNA]</scope>
    <source>
        <strain evidence="2 3">CBS 135458</strain>
    </source>
</reference>
<feature type="compositionally biased region" description="Basic and acidic residues" evidence="1">
    <location>
        <begin position="87"/>
        <end position="102"/>
    </location>
</feature>
<protein>
    <submittedName>
        <fullName evidence="2">Uncharacterized protein</fullName>
    </submittedName>
</protein>
<feature type="region of interest" description="Disordered" evidence="1">
    <location>
        <begin position="74"/>
        <end position="104"/>
    </location>
</feature>
<comment type="caution">
    <text evidence="2">The sequence shown here is derived from an EMBL/GenBank/DDBJ whole genome shotgun (WGS) entry which is preliminary data.</text>
</comment>
<name>A0ABR1W0C4_9PEZI</name>
<dbReference type="GeneID" id="92088251"/>
<gene>
    <name evidence="2" type="ORF">PG994_003779</name>
</gene>
<evidence type="ECO:0000313" key="2">
    <source>
        <dbReference type="EMBL" id="KAK8076507.1"/>
    </source>
</evidence>
<dbReference type="EMBL" id="JAQQWL010000004">
    <property type="protein sequence ID" value="KAK8076507.1"/>
    <property type="molecule type" value="Genomic_DNA"/>
</dbReference>
<evidence type="ECO:0000256" key="1">
    <source>
        <dbReference type="SAM" id="MobiDB-lite"/>
    </source>
</evidence>
<keyword evidence="3" id="KW-1185">Reference proteome</keyword>
<accession>A0ABR1W0C4</accession>
<evidence type="ECO:0000313" key="3">
    <source>
        <dbReference type="Proteomes" id="UP001480595"/>
    </source>
</evidence>
<organism evidence="2 3">
    <name type="scientific">Apiospora phragmitis</name>
    <dbReference type="NCBI Taxonomy" id="2905665"/>
    <lineage>
        <taxon>Eukaryota</taxon>
        <taxon>Fungi</taxon>
        <taxon>Dikarya</taxon>
        <taxon>Ascomycota</taxon>
        <taxon>Pezizomycotina</taxon>
        <taxon>Sordariomycetes</taxon>
        <taxon>Xylariomycetidae</taxon>
        <taxon>Amphisphaeriales</taxon>
        <taxon>Apiosporaceae</taxon>
        <taxon>Apiospora</taxon>
    </lineage>
</organism>
<proteinExistence type="predicted"/>
<dbReference type="Proteomes" id="UP001480595">
    <property type="component" value="Unassembled WGS sequence"/>
</dbReference>